<gene>
    <name evidence="3" type="ORF">OCV66_10065</name>
</gene>
<comment type="caution">
    <text evidence="3">The sequence shown here is derived from an EMBL/GenBank/DDBJ whole genome shotgun (WGS) entry which is preliminary data.</text>
</comment>
<keyword evidence="1" id="KW-0732">Signal</keyword>
<keyword evidence="4" id="KW-1185">Reference proteome</keyword>
<sequence length="360" mass="39196">MLICLGLPLLMLLSIPCNLFGSPSASSADIQEMTAHAEELTAAWKRQRTLEQQAVDLFVSLLPEDLGFIRIEKRLGNTNDYWMIAITSVYSEQDVMTIDEAKIVRTMQAKLQYDLEAEYDAEGDFIGYVLVISDMTPTELMDKLGMDGQQRMWAEVIYNTICDAEYSAPGGSVDNTADMDFSDVVFTGRGNSRDVVYFSQYDPRWGGLMYGQTNTIAGAGCGPTSLAICVSTLTDTIVTPPEVCDWSVKTGHRCEGSGSYHSLIPDGAAHYNVPCRGIGRSGTELVKALQEGKLVIAIMSAGHFTRGGHFIVLRGVTDSGKILVADCASYERSQKEWDLGVFLAECNKGAAAGGPFWVLG</sequence>
<evidence type="ECO:0000259" key="2">
    <source>
        <dbReference type="Pfam" id="PF13529"/>
    </source>
</evidence>
<dbReference type="EMBL" id="JAOQJE010000008">
    <property type="protein sequence ID" value="MCU6789428.1"/>
    <property type="molecule type" value="Genomic_DNA"/>
</dbReference>
<name>A0ABT2U476_9FIRM</name>
<feature type="signal peptide" evidence="1">
    <location>
        <begin position="1"/>
        <end position="19"/>
    </location>
</feature>
<organism evidence="3 4">
    <name type="scientific">Agathobaculum ammoniilyticum</name>
    <dbReference type="NCBI Taxonomy" id="2981778"/>
    <lineage>
        <taxon>Bacteria</taxon>
        <taxon>Bacillati</taxon>
        <taxon>Bacillota</taxon>
        <taxon>Clostridia</taxon>
        <taxon>Eubacteriales</taxon>
        <taxon>Butyricicoccaceae</taxon>
        <taxon>Agathobaculum</taxon>
    </lineage>
</organism>
<dbReference type="Pfam" id="PF13529">
    <property type="entry name" value="Peptidase_C39_2"/>
    <property type="match status" value="1"/>
</dbReference>
<evidence type="ECO:0000313" key="4">
    <source>
        <dbReference type="Proteomes" id="UP001652397"/>
    </source>
</evidence>
<protein>
    <submittedName>
        <fullName evidence="3">C39 family peptidase</fullName>
    </submittedName>
</protein>
<dbReference type="RefSeq" id="WP_262564388.1">
    <property type="nucleotide sequence ID" value="NZ_JAOQJE010000008.1"/>
</dbReference>
<feature type="chain" id="PRO_5046270843" evidence="1">
    <location>
        <begin position="20"/>
        <end position="360"/>
    </location>
</feature>
<feature type="domain" description="Peptidase C39-like" evidence="2">
    <location>
        <begin position="194"/>
        <end position="326"/>
    </location>
</feature>
<dbReference type="InterPro" id="IPR039564">
    <property type="entry name" value="Peptidase_C39-like"/>
</dbReference>
<dbReference type="Gene3D" id="3.90.70.10">
    <property type="entry name" value="Cysteine proteinases"/>
    <property type="match status" value="1"/>
</dbReference>
<reference evidence="3 4" key="1">
    <citation type="journal article" date="2021" name="ISME Commun">
        <title>Automated analysis of genomic sequences facilitates high-throughput and comprehensive description of bacteria.</title>
        <authorList>
            <person name="Hitch T.C.A."/>
        </authorList>
    </citation>
    <scope>NUCLEOTIDE SEQUENCE [LARGE SCALE GENOMIC DNA]</scope>
    <source>
        <strain evidence="3 4">Sanger_34</strain>
    </source>
</reference>
<dbReference type="Proteomes" id="UP001652397">
    <property type="component" value="Unassembled WGS sequence"/>
</dbReference>
<evidence type="ECO:0000313" key="3">
    <source>
        <dbReference type="EMBL" id="MCU6789428.1"/>
    </source>
</evidence>
<proteinExistence type="predicted"/>
<accession>A0ABT2U476</accession>
<evidence type="ECO:0000256" key="1">
    <source>
        <dbReference type="SAM" id="SignalP"/>
    </source>
</evidence>